<evidence type="ECO:0000256" key="3">
    <source>
        <dbReference type="ARBA" id="ARBA00008737"/>
    </source>
</evidence>
<dbReference type="GO" id="GO:0004640">
    <property type="term" value="F:phosphoribosylanthranilate isomerase activity"/>
    <property type="evidence" value="ECO:0007669"/>
    <property type="project" value="TreeGrafter"/>
</dbReference>
<comment type="catalytic activity">
    <reaction evidence="1 9">
        <text>1-(2-carboxyphenylamino)-1-deoxy-D-ribulose 5-phosphate + H(+) = (1S,2R)-1-C-(indol-3-yl)glycerol 3-phosphate + CO2 + H2O</text>
        <dbReference type="Rhea" id="RHEA:23476"/>
        <dbReference type="ChEBI" id="CHEBI:15377"/>
        <dbReference type="ChEBI" id="CHEBI:15378"/>
        <dbReference type="ChEBI" id="CHEBI:16526"/>
        <dbReference type="ChEBI" id="CHEBI:58613"/>
        <dbReference type="ChEBI" id="CHEBI:58866"/>
        <dbReference type="EC" id="4.1.1.48"/>
    </reaction>
</comment>
<keyword evidence="4 9" id="KW-0028">Amino-acid biosynthesis</keyword>
<dbReference type="InterPro" id="IPR045186">
    <property type="entry name" value="Indole-3-glycerol_P_synth"/>
</dbReference>
<dbReference type="AlphaFoldDB" id="A0AAW5BQ10"/>
<dbReference type="Gene3D" id="3.20.20.70">
    <property type="entry name" value="Aldolase class I"/>
    <property type="match status" value="1"/>
</dbReference>
<proteinExistence type="inferred from homology"/>
<dbReference type="InterPro" id="IPR013798">
    <property type="entry name" value="Indole-3-glycerol_P_synth_dom"/>
</dbReference>
<name>A0AAW5BQ10_9FIRM</name>
<gene>
    <name evidence="9 11" type="primary">trpC</name>
    <name evidence="12" type="ORF">G5B36_27685</name>
    <name evidence="11" type="ORF">L0N08_12735</name>
</gene>
<organism evidence="11 14">
    <name type="scientific">Enterocloster aldenensis</name>
    <dbReference type="NCBI Taxonomy" id="358742"/>
    <lineage>
        <taxon>Bacteria</taxon>
        <taxon>Bacillati</taxon>
        <taxon>Bacillota</taxon>
        <taxon>Clostridia</taxon>
        <taxon>Lachnospirales</taxon>
        <taxon>Lachnospiraceae</taxon>
        <taxon>Enterocloster</taxon>
    </lineage>
</organism>
<feature type="domain" description="Indole-3-glycerol phosphate synthase" evidence="10">
    <location>
        <begin position="50"/>
        <end position="268"/>
    </location>
</feature>
<dbReference type="NCBIfam" id="NF001377">
    <property type="entry name" value="PRK00278.2-4"/>
    <property type="match status" value="1"/>
</dbReference>
<evidence type="ECO:0000256" key="7">
    <source>
        <dbReference type="ARBA" id="ARBA00023141"/>
    </source>
</evidence>
<evidence type="ECO:0000259" key="10">
    <source>
        <dbReference type="Pfam" id="PF00218"/>
    </source>
</evidence>
<dbReference type="HAMAP" id="MF_00134_B">
    <property type="entry name" value="IGPS_B"/>
    <property type="match status" value="1"/>
</dbReference>
<evidence type="ECO:0000313" key="12">
    <source>
        <dbReference type="EMBL" id="NSJ52436.1"/>
    </source>
</evidence>
<comment type="caution">
    <text evidence="11">The sequence shown here is derived from an EMBL/GenBank/DDBJ whole genome shotgun (WGS) entry which is preliminary data.</text>
</comment>
<dbReference type="GO" id="GO:0000162">
    <property type="term" value="P:L-tryptophan biosynthetic process"/>
    <property type="evidence" value="ECO:0007669"/>
    <property type="project" value="UniProtKB-UniRule"/>
</dbReference>
<keyword evidence="13" id="KW-1185">Reference proteome</keyword>
<dbReference type="PROSITE" id="PS00614">
    <property type="entry name" value="IGPS"/>
    <property type="match status" value="1"/>
</dbReference>
<evidence type="ECO:0000256" key="9">
    <source>
        <dbReference type="HAMAP-Rule" id="MF_00134"/>
    </source>
</evidence>
<evidence type="ECO:0000256" key="2">
    <source>
        <dbReference type="ARBA" id="ARBA00004696"/>
    </source>
</evidence>
<evidence type="ECO:0000256" key="5">
    <source>
        <dbReference type="ARBA" id="ARBA00022793"/>
    </source>
</evidence>
<dbReference type="EMBL" id="JAKNGE010000014">
    <property type="protein sequence ID" value="MCG4746285.1"/>
    <property type="molecule type" value="Genomic_DNA"/>
</dbReference>
<dbReference type="InterPro" id="IPR001468">
    <property type="entry name" value="Indole-3-GlycerolPSynthase_CS"/>
</dbReference>
<dbReference type="InterPro" id="IPR013785">
    <property type="entry name" value="Aldolase_TIM"/>
</dbReference>
<dbReference type="PANTHER" id="PTHR22854">
    <property type="entry name" value="TRYPTOPHAN BIOSYNTHESIS PROTEIN"/>
    <property type="match status" value="1"/>
</dbReference>
<sequence>MILDRIAGAARRRVEEKKRIKPLDLVMMEALACAESLKGRGCGKGDSNSPGDFEQALSGPGISFICEVKKASPSKGLIAPDFPYVDIAEEYMEAGADAISVLTEPEFFLGNDRYLEEIHQAVRLPLLRKDFTVDPYQIYEARLLGASAVLLICSLLGREQLKQYIRISRELGLSALVEAHSEEEVSMAADAGAGIIGINNRNLKTFEVDFSNALKLRSLVGPDTIFVAESGIRTARDIEALAEAEVDAVLIGEMLMRAPDRKAALAELKRGCR</sequence>
<reference evidence="11" key="3">
    <citation type="submission" date="2022-01" db="EMBL/GenBank/DDBJ databases">
        <title>Collection of gut derived symbiotic bacterial strains cultured from healthy donors.</title>
        <authorList>
            <person name="Lin H."/>
            <person name="Kohout C."/>
            <person name="Waligurski E."/>
            <person name="Pamer E.G."/>
        </authorList>
    </citation>
    <scope>NUCLEOTIDE SEQUENCE</scope>
    <source>
        <strain evidence="11">DFI.6.55</strain>
    </source>
</reference>
<comment type="similarity">
    <text evidence="3 9">Belongs to the TrpC family.</text>
</comment>
<dbReference type="InterPro" id="IPR011060">
    <property type="entry name" value="RibuloseP-bd_barrel"/>
</dbReference>
<comment type="pathway">
    <text evidence="2 9">Amino-acid biosynthesis; L-tryptophan biosynthesis; L-tryptophan from chorismate: step 4/5.</text>
</comment>
<evidence type="ECO:0000313" key="11">
    <source>
        <dbReference type="EMBL" id="MCG4746285.1"/>
    </source>
</evidence>
<dbReference type="EMBL" id="JAAITT010000072">
    <property type="protein sequence ID" value="NSJ52436.1"/>
    <property type="molecule type" value="Genomic_DNA"/>
</dbReference>
<dbReference type="GO" id="GO:0004425">
    <property type="term" value="F:indole-3-glycerol-phosphate synthase activity"/>
    <property type="evidence" value="ECO:0007669"/>
    <property type="project" value="UniProtKB-UniRule"/>
</dbReference>
<keyword evidence="8 9" id="KW-0456">Lyase</keyword>
<dbReference type="PANTHER" id="PTHR22854:SF2">
    <property type="entry name" value="INDOLE-3-GLYCEROL-PHOSPHATE SYNTHASE"/>
    <property type="match status" value="1"/>
</dbReference>
<dbReference type="Pfam" id="PF00218">
    <property type="entry name" value="IGPS"/>
    <property type="match status" value="1"/>
</dbReference>
<evidence type="ECO:0000256" key="8">
    <source>
        <dbReference type="ARBA" id="ARBA00023239"/>
    </source>
</evidence>
<evidence type="ECO:0000256" key="6">
    <source>
        <dbReference type="ARBA" id="ARBA00022822"/>
    </source>
</evidence>
<accession>A0AAW5BQ10</accession>
<dbReference type="Proteomes" id="UP001299608">
    <property type="component" value="Unassembled WGS sequence"/>
</dbReference>
<evidence type="ECO:0000313" key="13">
    <source>
        <dbReference type="Proteomes" id="UP000669239"/>
    </source>
</evidence>
<keyword evidence="5 9" id="KW-0210">Decarboxylase</keyword>
<evidence type="ECO:0000256" key="1">
    <source>
        <dbReference type="ARBA" id="ARBA00001633"/>
    </source>
</evidence>
<dbReference type="Proteomes" id="UP000669239">
    <property type="component" value="Unassembled WGS sequence"/>
</dbReference>
<reference evidence="12 13" key="1">
    <citation type="journal article" date="2020" name="Cell Host Microbe">
        <title>Functional and Genomic Variation between Human-Derived Isolates of Lachnospiraceae Reveals Inter- and Intra-Species Diversity.</title>
        <authorList>
            <person name="Sorbara M.T."/>
            <person name="Littmann E.R."/>
            <person name="Fontana E."/>
            <person name="Moody T.U."/>
            <person name="Kohout C.E."/>
            <person name="Gjonbalaj M."/>
            <person name="Eaton V."/>
            <person name="Seok R."/>
            <person name="Leiner I.M."/>
            <person name="Pamer E.G."/>
        </authorList>
    </citation>
    <scope>NUCLEOTIDE SEQUENCE [LARGE SCALE GENOMIC DNA]</scope>
    <source>
        <strain evidence="12 13">MSK.1.17</strain>
    </source>
</reference>
<dbReference type="EC" id="4.1.1.48" evidence="9"/>
<keyword evidence="7 9" id="KW-0057">Aromatic amino acid biosynthesis</keyword>
<evidence type="ECO:0000256" key="4">
    <source>
        <dbReference type="ARBA" id="ARBA00022605"/>
    </source>
</evidence>
<dbReference type="FunFam" id="3.20.20.70:FF:000024">
    <property type="entry name" value="Indole-3-glycerol phosphate synthase"/>
    <property type="match status" value="1"/>
</dbReference>
<dbReference type="CDD" id="cd00331">
    <property type="entry name" value="IGPS"/>
    <property type="match status" value="1"/>
</dbReference>
<evidence type="ECO:0000313" key="14">
    <source>
        <dbReference type="Proteomes" id="UP001299608"/>
    </source>
</evidence>
<reference evidence="12" key="2">
    <citation type="submission" date="2020-02" db="EMBL/GenBank/DDBJ databases">
        <authorList>
            <person name="Littmann E."/>
            <person name="Sorbara M."/>
        </authorList>
    </citation>
    <scope>NUCLEOTIDE SEQUENCE</scope>
    <source>
        <strain evidence="12">MSK.1.17</strain>
    </source>
</reference>
<dbReference type="SUPFAM" id="SSF51366">
    <property type="entry name" value="Ribulose-phoshate binding barrel"/>
    <property type="match status" value="1"/>
</dbReference>
<keyword evidence="6 9" id="KW-0822">Tryptophan biosynthesis</keyword>
<dbReference type="RefSeq" id="WP_165643062.1">
    <property type="nucleotide sequence ID" value="NZ_JAAITT010000072.1"/>
</dbReference>
<protein>
    <recommendedName>
        <fullName evidence="9">Indole-3-glycerol phosphate synthase</fullName>
        <shortName evidence="9">IGPS</shortName>
        <ecNumber evidence="9">4.1.1.48</ecNumber>
    </recommendedName>
</protein>